<dbReference type="FunFam" id="3.40.50.2000:FF:000119">
    <property type="entry name" value="Glycosyl transferase group 1"/>
    <property type="match status" value="1"/>
</dbReference>
<sequence>MNVGIISTRYDSTGIGTYSKELYRSLSDLLNVSKVEVDFESRSIREIEGEREQILHRGLRLPLDHPGFFILRSQWSIPDKFDLYHMTLPAAASFELEPQVVTVHDMIKFKFPRRFSEKIIRKVEYGPVRSADHIVTVSNTSKRDIIELLGINEQKVSTVYPGVHKKYRPLNIDEDTVREKYNLPKSGGLVLYLGSEEPRKNVPTVVKACAAARRQGQAIHFIKAGSAGTFGERTSTKRAVQDAGMEDNTTFLEFVPEDDLPELYNIADVFLFPSEYEGFGLPPLEAMACGTPVITSNRASLPEVVGDAGITTAPNDTEIIADHLIKVLSDESLKQRLREEGLQRAEQFSWQQTADQLAGIYREVYEKGSE</sequence>
<dbReference type="InterPro" id="IPR001296">
    <property type="entry name" value="Glyco_trans_1"/>
</dbReference>
<evidence type="ECO:0000259" key="3">
    <source>
        <dbReference type="Pfam" id="PF13439"/>
    </source>
</evidence>
<dbReference type="Gene3D" id="3.40.50.2000">
    <property type="entry name" value="Glycogen Phosphorylase B"/>
    <property type="match status" value="2"/>
</dbReference>
<name>A0A256JEN6_HALEZ</name>
<gene>
    <name evidence="4" type="ORF">DJ78_16310</name>
</gene>
<dbReference type="Pfam" id="PF00534">
    <property type="entry name" value="Glycos_transf_1"/>
    <property type="match status" value="1"/>
</dbReference>
<evidence type="ECO:0000256" key="1">
    <source>
        <dbReference type="ARBA" id="ARBA00022679"/>
    </source>
</evidence>
<keyword evidence="1" id="KW-0808">Transferase</keyword>
<dbReference type="PANTHER" id="PTHR46401">
    <property type="entry name" value="GLYCOSYLTRANSFERASE WBBK-RELATED"/>
    <property type="match status" value="1"/>
</dbReference>
<feature type="domain" description="Glycosyl transferase family 1" evidence="2">
    <location>
        <begin position="174"/>
        <end position="342"/>
    </location>
</feature>
<dbReference type="CDD" id="cd03809">
    <property type="entry name" value="GT4_MtfB-like"/>
    <property type="match status" value="1"/>
</dbReference>
<dbReference type="AlphaFoldDB" id="A0A256JEN6"/>
<protein>
    <recommendedName>
        <fullName evidence="6">Glycosyltransferase family 1 protein</fullName>
    </recommendedName>
</protein>
<dbReference type="OrthoDB" id="323820at2157"/>
<proteinExistence type="predicted"/>
<evidence type="ECO:0000259" key="2">
    <source>
        <dbReference type="Pfam" id="PF00534"/>
    </source>
</evidence>
<feature type="domain" description="Glycosyltransferase subfamily 4-like N-terminal" evidence="3">
    <location>
        <begin position="14"/>
        <end position="164"/>
    </location>
</feature>
<dbReference type="RefSeq" id="WP_094583612.1">
    <property type="nucleotide sequence ID" value="NZ_NHPB01000111.1"/>
</dbReference>
<dbReference type="EMBL" id="NHPB01000111">
    <property type="protein sequence ID" value="OYR67231.1"/>
    <property type="molecule type" value="Genomic_DNA"/>
</dbReference>
<dbReference type="GO" id="GO:0016757">
    <property type="term" value="F:glycosyltransferase activity"/>
    <property type="evidence" value="ECO:0007669"/>
    <property type="project" value="InterPro"/>
</dbReference>
<accession>A0A256JEN6</accession>
<dbReference type="PANTHER" id="PTHR46401:SF2">
    <property type="entry name" value="GLYCOSYLTRANSFERASE WBBK-RELATED"/>
    <property type="match status" value="1"/>
</dbReference>
<evidence type="ECO:0000313" key="5">
    <source>
        <dbReference type="Proteomes" id="UP000216758"/>
    </source>
</evidence>
<dbReference type="SUPFAM" id="SSF53756">
    <property type="entry name" value="UDP-Glycosyltransferase/glycogen phosphorylase"/>
    <property type="match status" value="1"/>
</dbReference>
<dbReference type="InterPro" id="IPR028098">
    <property type="entry name" value="Glyco_trans_4-like_N"/>
</dbReference>
<evidence type="ECO:0008006" key="6">
    <source>
        <dbReference type="Google" id="ProtNLM"/>
    </source>
</evidence>
<evidence type="ECO:0000313" key="4">
    <source>
        <dbReference type="EMBL" id="OYR67231.1"/>
    </source>
</evidence>
<reference evidence="4 5" key="1">
    <citation type="journal article" date="2014" name="Front. Microbiol.">
        <title>Population and genomic analysis of the genus Halorubrum.</title>
        <authorList>
            <person name="Fullmer M.S."/>
            <person name="Soucy S.M."/>
            <person name="Swithers K.S."/>
            <person name="Makkay A.M."/>
            <person name="Wheeler R."/>
            <person name="Ventosa A."/>
            <person name="Gogarten J.P."/>
            <person name="Papke R.T."/>
        </authorList>
    </citation>
    <scope>NUCLEOTIDE SEQUENCE [LARGE SCALE GENOMIC DNA]</scope>
    <source>
        <strain evidence="4 5">G37</strain>
    </source>
</reference>
<dbReference type="Proteomes" id="UP000216758">
    <property type="component" value="Unassembled WGS sequence"/>
</dbReference>
<organism evidence="4 5">
    <name type="scientific">Halorubrum ezzemoulense</name>
    <name type="common">Halorubrum chaoviator</name>
    <dbReference type="NCBI Taxonomy" id="337243"/>
    <lineage>
        <taxon>Archaea</taxon>
        <taxon>Methanobacteriati</taxon>
        <taxon>Methanobacteriota</taxon>
        <taxon>Stenosarchaea group</taxon>
        <taxon>Halobacteria</taxon>
        <taxon>Halobacteriales</taxon>
        <taxon>Haloferacaceae</taxon>
        <taxon>Halorubrum</taxon>
    </lineage>
</organism>
<dbReference type="Pfam" id="PF13439">
    <property type="entry name" value="Glyco_transf_4"/>
    <property type="match status" value="1"/>
</dbReference>
<comment type="caution">
    <text evidence="4">The sequence shown here is derived from an EMBL/GenBank/DDBJ whole genome shotgun (WGS) entry which is preliminary data.</text>
</comment>